<keyword evidence="4" id="KW-0676">Redox-active center</keyword>
<dbReference type="InterPro" id="IPR017937">
    <property type="entry name" value="Thioredoxin_CS"/>
</dbReference>
<dbReference type="PANTHER" id="PTHR42852:SF6">
    <property type="entry name" value="THIOL:DISULFIDE INTERCHANGE PROTEIN DSBE"/>
    <property type="match status" value="1"/>
</dbReference>
<gene>
    <name evidence="6" type="ORF">MNBD_NITROSPINAE01-908</name>
</gene>
<comment type="subcellular location">
    <subcellularLocation>
        <location evidence="1">Cell envelope</location>
    </subcellularLocation>
</comment>
<feature type="domain" description="Thioredoxin" evidence="5">
    <location>
        <begin position="26"/>
        <end position="164"/>
    </location>
</feature>
<proteinExistence type="predicted"/>
<dbReference type="CDD" id="cd02966">
    <property type="entry name" value="TlpA_like_family"/>
    <property type="match status" value="1"/>
</dbReference>
<dbReference type="SUPFAM" id="SSF52833">
    <property type="entry name" value="Thioredoxin-like"/>
    <property type="match status" value="1"/>
</dbReference>
<evidence type="ECO:0000256" key="2">
    <source>
        <dbReference type="ARBA" id="ARBA00022748"/>
    </source>
</evidence>
<dbReference type="PANTHER" id="PTHR42852">
    <property type="entry name" value="THIOL:DISULFIDE INTERCHANGE PROTEIN DSBE"/>
    <property type="match status" value="1"/>
</dbReference>
<evidence type="ECO:0000256" key="3">
    <source>
        <dbReference type="ARBA" id="ARBA00023157"/>
    </source>
</evidence>
<dbReference type="AlphaFoldDB" id="A0A3B1BUF3"/>
<evidence type="ECO:0000256" key="1">
    <source>
        <dbReference type="ARBA" id="ARBA00004196"/>
    </source>
</evidence>
<keyword evidence="3" id="KW-1015">Disulfide bond</keyword>
<dbReference type="InterPro" id="IPR000866">
    <property type="entry name" value="AhpC/TSA"/>
</dbReference>
<dbReference type="GO" id="GO:0016491">
    <property type="term" value="F:oxidoreductase activity"/>
    <property type="evidence" value="ECO:0007669"/>
    <property type="project" value="InterPro"/>
</dbReference>
<evidence type="ECO:0000256" key="4">
    <source>
        <dbReference type="ARBA" id="ARBA00023284"/>
    </source>
</evidence>
<reference evidence="6" key="1">
    <citation type="submission" date="2018-06" db="EMBL/GenBank/DDBJ databases">
        <authorList>
            <person name="Zhirakovskaya E."/>
        </authorList>
    </citation>
    <scope>NUCLEOTIDE SEQUENCE</scope>
</reference>
<keyword evidence="2" id="KW-0201">Cytochrome c-type biogenesis</keyword>
<evidence type="ECO:0000313" key="6">
    <source>
        <dbReference type="EMBL" id="VAX18161.1"/>
    </source>
</evidence>
<dbReference type="PROSITE" id="PS00194">
    <property type="entry name" value="THIOREDOXIN_1"/>
    <property type="match status" value="1"/>
</dbReference>
<dbReference type="GO" id="GO:0030313">
    <property type="term" value="C:cell envelope"/>
    <property type="evidence" value="ECO:0007669"/>
    <property type="project" value="UniProtKB-SubCell"/>
</dbReference>
<dbReference type="PROSITE" id="PS51352">
    <property type="entry name" value="THIOREDOXIN_2"/>
    <property type="match status" value="1"/>
</dbReference>
<protein>
    <recommendedName>
        <fullName evidence="5">Thioredoxin domain-containing protein</fullName>
    </recommendedName>
</protein>
<name>A0A3B1BUF3_9ZZZZ</name>
<dbReference type="Gene3D" id="3.40.30.10">
    <property type="entry name" value="Glutaredoxin"/>
    <property type="match status" value="1"/>
</dbReference>
<dbReference type="Pfam" id="PF00578">
    <property type="entry name" value="AhpC-TSA"/>
    <property type="match status" value="1"/>
</dbReference>
<dbReference type="InterPro" id="IPR050553">
    <property type="entry name" value="Thioredoxin_ResA/DsbE_sf"/>
</dbReference>
<dbReference type="EMBL" id="UOGC01000065">
    <property type="protein sequence ID" value="VAX18161.1"/>
    <property type="molecule type" value="Genomic_DNA"/>
</dbReference>
<organism evidence="6">
    <name type="scientific">hydrothermal vent metagenome</name>
    <dbReference type="NCBI Taxonomy" id="652676"/>
    <lineage>
        <taxon>unclassified sequences</taxon>
        <taxon>metagenomes</taxon>
        <taxon>ecological metagenomes</taxon>
    </lineage>
</organism>
<dbReference type="GO" id="GO:0016209">
    <property type="term" value="F:antioxidant activity"/>
    <property type="evidence" value="ECO:0007669"/>
    <property type="project" value="InterPro"/>
</dbReference>
<dbReference type="GO" id="GO:0017004">
    <property type="term" value="P:cytochrome complex assembly"/>
    <property type="evidence" value="ECO:0007669"/>
    <property type="project" value="UniProtKB-KW"/>
</dbReference>
<dbReference type="InterPro" id="IPR013766">
    <property type="entry name" value="Thioredoxin_domain"/>
</dbReference>
<accession>A0A3B1BUF3</accession>
<evidence type="ECO:0000259" key="5">
    <source>
        <dbReference type="PROSITE" id="PS51352"/>
    </source>
</evidence>
<dbReference type="InterPro" id="IPR036249">
    <property type="entry name" value="Thioredoxin-like_sf"/>
</dbReference>
<sequence length="166" mass="18402">MNRFFVRSLFLAVLAFWFVPSPSYSIKEGATLPDFTLQNMDGGETTLSSLRGNWVLLNFWATWCVPCKAEMPALGRAYKKYKDNGGAILGINYKQNAKTVAKYLSENKVPFPILLDPKGKLSKKLNVFALPTTFFIGANGSLLGTHTGALTFDELDKWIAGLAKKE</sequence>